<comment type="subcellular location">
    <subcellularLocation>
        <location evidence="1">Cell membrane</location>
        <topology evidence="1">Multi-pass membrane protein</topology>
    </subcellularLocation>
</comment>
<dbReference type="PANTHER" id="PTHR11360">
    <property type="entry name" value="MONOCARBOXYLATE TRANSPORTER"/>
    <property type="match status" value="1"/>
</dbReference>
<dbReference type="Gene3D" id="1.20.1250.20">
    <property type="entry name" value="MFS general substrate transporter like domains"/>
    <property type="match status" value="2"/>
</dbReference>
<dbReference type="PROSITE" id="PS50850">
    <property type="entry name" value="MFS"/>
    <property type="match status" value="1"/>
</dbReference>
<dbReference type="AlphaFoldDB" id="A0A7G6E2T8"/>
<feature type="transmembrane region" description="Helical" evidence="6">
    <location>
        <begin position="353"/>
        <end position="374"/>
    </location>
</feature>
<feature type="transmembrane region" description="Helical" evidence="6">
    <location>
        <begin position="16"/>
        <end position="35"/>
    </location>
</feature>
<dbReference type="InterPro" id="IPR036259">
    <property type="entry name" value="MFS_trans_sf"/>
</dbReference>
<dbReference type="InterPro" id="IPR050327">
    <property type="entry name" value="Proton-linked_MCT"/>
</dbReference>
<sequence>MKKIKVFGMAAEKGRWLYIPLGIIIFMCLGTVYSWSVFRKPLENLFNIGATQSGLPYMLFLASYAILMLISGGFIDKYTPKTTIIIGGIVVGLGWILSGYAWNINVLSITYGIIAGGGVGIVYGVPIAVISKWFPDKKGLAVGLTLLGFGLSPFVTAPLAKWLIDFYGPLQTFKILGTTFLVIVPILALPFRFPNEQVVEENESSIKNDSKSLDINTKEMLQTSKFYGLWICYAIGTLTGLMAIGITSPVGEEVIKLDSKTTALMVSLFAIFNGIGRPLFGWLTDKLYPLKASIISYIVIMLSSGLMLMATEGTVLLYVLSFALLWLTLGGWLAIAPTATAIFFGLKYYSKNYGFVFTAYGVGAILGVLISGIFRDIFGSYIYVFIPMFFLAIAGLFVALFLLRESNS</sequence>
<dbReference type="InterPro" id="IPR011701">
    <property type="entry name" value="MFS"/>
</dbReference>
<keyword evidence="4 6" id="KW-1133">Transmembrane helix</keyword>
<evidence type="ECO:0000259" key="7">
    <source>
        <dbReference type="PROSITE" id="PS50850"/>
    </source>
</evidence>
<dbReference type="KEGG" id="tfr:BR63_08730"/>
<organism evidence="8 9">
    <name type="scientific">Thermanaerosceptrum fracticalcis</name>
    <dbReference type="NCBI Taxonomy" id="1712410"/>
    <lineage>
        <taxon>Bacteria</taxon>
        <taxon>Bacillati</taxon>
        <taxon>Bacillota</taxon>
        <taxon>Clostridia</taxon>
        <taxon>Eubacteriales</taxon>
        <taxon>Peptococcaceae</taxon>
        <taxon>Thermanaerosceptrum</taxon>
    </lineage>
</organism>
<dbReference type="CDD" id="cd17353">
    <property type="entry name" value="MFS_OFA_like"/>
    <property type="match status" value="1"/>
</dbReference>
<dbReference type="OrthoDB" id="9793415at2"/>
<feature type="domain" description="Major facilitator superfamily (MFS) profile" evidence="7">
    <location>
        <begin position="15"/>
        <end position="407"/>
    </location>
</feature>
<keyword evidence="9" id="KW-1185">Reference proteome</keyword>
<keyword evidence="2" id="KW-0813">Transport</keyword>
<evidence type="ECO:0000256" key="5">
    <source>
        <dbReference type="ARBA" id="ARBA00023136"/>
    </source>
</evidence>
<dbReference type="RefSeq" id="WP_034422489.1">
    <property type="nucleotide sequence ID" value="NZ_CP045798.1"/>
</dbReference>
<feature type="transmembrane region" description="Helical" evidence="6">
    <location>
        <begin position="292"/>
        <end position="310"/>
    </location>
</feature>
<feature type="transmembrane region" description="Helical" evidence="6">
    <location>
        <begin position="262"/>
        <end position="280"/>
    </location>
</feature>
<feature type="transmembrane region" description="Helical" evidence="6">
    <location>
        <begin position="172"/>
        <end position="191"/>
    </location>
</feature>
<evidence type="ECO:0000313" key="8">
    <source>
        <dbReference type="EMBL" id="QNB46392.1"/>
    </source>
</evidence>
<keyword evidence="5 6" id="KW-0472">Membrane</keyword>
<reference evidence="8 9" key="1">
    <citation type="journal article" date="2019" name="Front. Microbiol.">
        <title>Thermoanaerosceptrum fracticalcis gen. nov. sp. nov., a Novel Fumarate-Fermenting Microorganism From a Deep Fractured Carbonate Aquifer of the US Great Basin.</title>
        <authorList>
            <person name="Hamilton-Brehm S.D."/>
            <person name="Stewart L.E."/>
            <person name="Zavarin M."/>
            <person name="Caldwell M."/>
            <person name="Lawson P.A."/>
            <person name="Onstott T.C."/>
            <person name="Grzymski J."/>
            <person name="Neveux I."/>
            <person name="Lollar B.S."/>
            <person name="Russell C.E."/>
            <person name="Moser D.P."/>
        </authorList>
    </citation>
    <scope>NUCLEOTIDE SEQUENCE [LARGE SCALE GENOMIC DNA]</scope>
    <source>
        <strain evidence="8 9">DRI-13</strain>
    </source>
</reference>
<proteinExistence type="predicted"/>
<feature type="transmembrane region" description="Helical" evidence="6">
    <location>
        <begin position="108"/>
        <end position="129"/>
    </location>
</feature>
<feature type="transmembrane region" description="Helical" evidence="6">
    <location>
        <begin position="82"/>
        <end position="102"/>
    </location>
</feature>
<evidence type="ECO:0000256" key="3">
    <source>
        <dbReference type="ARBA" id="ARBA00022692"/>
    </source>
</evidence>
<feature type="transmembrane region" description="Helical" evidence="6">
    <location>
        <begin position="316"/>
        <end position="346"/>
    </location>
</feature>
<evidence type="ECO:0000256" key="2">
    <source>
        <dbReference type="ARBA" id="ARBA00022448"/>
    </source>
</evidence>
<evidence type="ECO:0000256" key="1">
    <source>
        <dbReference type="ARBA" id="ARBA00004651"/>
    </source>
</evidence>
<keyword evidence="3 6" id="KW-0812">Transmembrane</keyword>
<dbReference type="InterPro" id="IPR020846">
    <property type="entry name" value="MFS_dom"/>
</dbReference>
<feature type="transmembrane region" description="Helical" evidence="6">
    <location>
        <begin position="380"/>
        <end position="403"/>
    </location>
</feature>
<name>A0A7G6E2T8_THEFR</name>
<dbReference type="SUPFAM" id="SSF103473">
    <property type="entry name" value="MFS general substrate transporter"/>
    <property type="match status" value="1"/>
</dbReference>
<feature type="transmembrane region" description="Helical" evidence="6">
    <location>
        <begin position="227"/>
        <end position="250"/>
    </location>
</feature>
<dbReference type="Pfam" id="PF07690">
    <property type="entry name" value="MFS_1"/>
    <property type="match status" value="1"/>
</dbReference>
<evidence type="ECO:0000256" key="6">
    <source>
        <dbReference type="SAM" id="Phobius"/>
    </source>
</evidence>
<accession>A0A7G6E2T8</accession>
<feature type="transmembrane region" description="Helical" evidence="6">
    <location>
        <begin position="141"/>
        <end position="160"/>
    </location>
</feature>
<dbReference type="Proteomes" id="UP000515847">
    <property type="component" value="Chromosome"/>
</dbReference>
<evidence type="ECO:0000256" key="4">
    <source>
        <dbReference type="ARBA" id="ARBA00022989"/>
    </source>
</evidence>
<protein>
    <submittedName>
        <fullName evidence="8">MFS transporter</fullName>
    </submittedName>
</protein>
<dbReference type="GO" id="GO:0005886">
    <property type="term" value="C:plasma membrane"/>
    <property type="evidence" value="ECO:0007669"/>
    <property type="project" value="UniProtKB-SubCell"/>
</dbReference>
<evidence type="ECO:0000313" key="9">
    <source>
        <dbReference type="Proteomes" id="UP000515847"/>
    </source>
</evidence>
<feature type="transmembrane region" description="Helical" evidence="6">
    <location>
        <begin position="55"/>
        <end position="75"/>
    </location>
</feature>
<dbReference type="EMBL" id="CP045798">
    <property type="protein sequence ID" value="QNB46392.1"/>
    <property type="molecule type" value="Genomic_DNA"/>
</dbReference>
<gene>
    <name evidence="8" type="ORF">BR63_08730</name>
</gene>
<dbReference type="PANTHER" id="PTHR11360:SF304">
    <property type="entry name" value="MFS DOMAIN-CONTAINING PROTEIN"/>
    <property type="match status" value="1"/>
</dbReference>
<dbReference type="GO" id="GO:0022857">
    <property type="term" value="F:transmembrane transporter activity"/>
    <property type="evidence" value="ECO:0007669"/>
    <property type="project" value="InterPro"/>
</dbReference>